<sequence>MAFYGKTLRRLLRLSVSVLFLAACSAGGGTVTDSGTGAGNGTGTGGGVRPGDGVSYTQEEMSARIRGVDASMVQFTEKHGGIYKYADGTPGDFFRICKAYGVNWARFRLWVDPHTFAAAEGPANNYARYPQGLCDLETVQALARRAEAAGLRWLLDFHYSDTWTHPGQQIVPASWSGIAAGEPMAEKIASYTTEVLQELKSAGLVPDMVQVGNEVNSGMCVGTTSDRTNLQMYLEAGCRAVKEFDSGIRVMIHIARGGDASLQNFFSAGSGGYGNSWYDVIGLSWYPWYTDHGTIRELGENIRYFAASGKEVVVAETSWPWTNGWKDWTDNVCGASPADAAGAYQQDAADNLQYPGIVMDGGIPAASPAGQRSVVEAVMEVTRVNGGWGVFYWGGEWIAYGAATPPPDGSTWENQALFDFDGRPLDVLNAFSR</sequence>
<organism evidence="8 9">
    <name type="scientific">Candidatus Avitreponema avistercoris</name>
    <dbReference type="NCBI Taxonomy" id="2840705"/>
    <lineage>
        <taxon>Bacteria</taxon>
        <taxon>Pseudomonadati</taxon>
        <taxon>Spirochaetota</taxon>
        <taxon>Spirochaetia</taxon>
        <taxon>Spirochaetales</taxon>
        <taxon>Candidatus Avitreponema</taxon>
    </lineage>
</organism>
<reference evidence="8" key="1">
    <citation type="submission" date="2020-10" db="EMBL/GenBank/DDBJ databases">
        <authorList>
            <person name="Gilroy R."/>
        </authorList>
    </citation>
    <scope>NUCLEOTIDE SEQUENCE</scope>
    <source>
        <strain evidence="8">B3-4054</strain>
    </source>
</reference>
<evidence type="ECO:0000256" key="4">
    <source>
        <dbReference type="ARBA" id="ARBA00022801"/>
    </source>
</evidence>
<gene>
    <name evidence="8" type="ORF">IAA96_03130</name>
</gene>
<name>A0A9D9EM89_9SPIR</name>
<dbReference type="Pfam" id="PF07745">
    <property type="entry name" value="Glyco_hydro_53"/>
    <property type="match status" value="1"/>
</dbReference>
<dbReference type="EMBL" id="JADIMS010000051">
    <property type="protein sequence ID" value="MBO8450079.1"/>
    <property type="molecule type" value="Genomic_DNA"/>
</dbReference>
<accession>A0A9D9EM89</accession>
<dbReference type="AlphaFoldDB" id="A0A9D9EM89"/>
<evidence type="ECO:0000313" key="8">
    <source>
        <dbReference type="EMBL" id="MBO8450079.1"/>
    </source>
</evidence>
<dbReference type="Gene3D" id="3.20.20.80">
    <property type="entry name" value="Glycosidases"/>
    <property type="match status" value="1"/>
</dbReference>
<comment type="caution">
    <text evidence="8">The sequence shown here is derived from an EMBL/GenBank/DDBJ whole genome shotgun (WGS) entry which is preliminary data.</text>
</comment>
<feature type="region of interest" description="Disordered" evidence="7">
    <location>
        <begin position="32"/>
        <end position="52"/>
    </location>
</feature>
<evidence type="ECO:0000256" key="2">
    <source>
        <dbReference type="ARBA" id="ARBA00010687"/>
    </source>
</evidence>
<keyword evidence="6" id="KW-0732">Signal</keyword>
<dbReference type="EC" id="3.2.1.89" evidence="3 6"/>
<dbReference type="PANTHER" id="PTHR34983">
    <property type="entry name" value="ARABINOGALACTAN ENDO-BETA-1,4-GALACTANASE A"/>
    <property type="match status" value="1"/>
</dbReference>
<dbReference type="GO" id="GO:0031218">
    <property type="term" value="F:arabinogalactan endo-1,4-beta-galactosidase activity"/>
    <property type="evidence" value="ECO:0007669"/>
    <property type="project" value="UniProtKB-EC"/>
</dbReference>
<dbReference type="InterPro" id="IPR011683">
    <property type="entry name" value="Glyco_hydro_53"/>
</dbReference>
<evidence type="ECO:0000256" key="3">
    <source>
        <dbReference type="ARBA" id="ARBA00012556"/>
    </source>
</evidence>
<proteinExistence type="inferred from homology"/>
<dbReference type="SUPFAM" id="SSF51445">
    <property type="entry name" value="(Trans)glycosidases"/>
    <property type="match status" value="1"/>
</dbReference>
<keyword evidence="5 6" id="KW-0326">Glycosidase</keyword>
<dbReference type="GO" id="GO:0045490">
    <property type="term" value="P:pectin catabolic process"/>
    <property type="evidence" value="ECO:0007669"/>
    <property type="project" value="TreeGrafter"/>
</dbReference>
<comment type="similarity">
    <text evidence="2 6">Belongs to the glycosyl hydrolase 53 family.</text>
</comment>
<feature type="signal peptide" evidence="6">
    <location>
        <begin position="1"/>
        <end position="22"/>
    </location>
</feature>
<dbReference type="GO" id="GO:0015926">
    <property type="term" value="F:glucosidase activity"/>
    <property type="evidence" value="ECO:0007669"/>
    <property type="project" value="InterPro"/>
</dbReference>
<dbReference type="Proteomes" id="UP000823616">
    <property type="component" value="Unassembled WGS sequence"/>
</dbReference>
<reference evidence="8" key="2">
    <citation type="journal article" date="2021" name="PeerJ">
        <title>Extensive microbial diversity within the chicken gut microbiome revealed by metagenomics and culture.</title>
        <authorList>
            <person name="Gilroy R."/>
            <person name="Ravi A."/>
            <person name="Getino M."/>
            <person name="Pursley I."/>
            <person name="Horton D.L."/>
            <person name="Alikhan N.F."/>
            <person name="Baker D."/>
            <person name="Gharbi K."/>
            <person name="Hall N."/>
            <person name="Watson M."/>
            <person name="Adriaenssens E.M."/>
            <person name="Foster-Nyarko E."/>
            <person name="Jarju S."/>
            <person name="Secka A."/>
            <person name="Antonio M."/>
            <person name="Oren A."/>
            <person name="Chaudhuri R.R."/>
            <person name="La Ragione R."/>
            <person name="Hildebrand F."/>
            <person name="Pallen M.J."/>
        </authorList>
    </citation>
    <scope>NUCLEOTIDE SEQUENCE</scope>
    <source>
        <strain evidence="8">B3-4054</strain>
    </source>
</reference>
<protein>
    <recommendedName>
        <fullName evidence="3 6">Arabinogalactan endo-beta-1,4-galactanase</fullName>
        <ecNumber evidence="3 6">3.2.1.89</ecNumber>
    </recommendedName>
</protein>
<evidence type="ECO:0000256" key="6">
    <source>
        <dbReference type="RuleBase" id="RU361192"/>
    </source>
</evidence>
<evidence type="ECO:0000313" key="9">
    <source>
        <dbReference type="Proteomes" id="UP000823616"/>
    </source>
</evidence>
<evidence type="ECO:0000256" key="1">
    <source>
        <dbReference type="ARBA" id="ARBA00001695"/>
    </source>
</evidence>
<dbReference type="PROSITE" id="PS51257">
    <property type="entry name" value="PROKAR_LIPOPROTEIN"/>
    <property type="match status" value="1"/>
</dbReference>
<dbReference type="PANTHER" id="PTHR34983:SF1">
    <property type="entry name" value="ARABINOGALACTAN ENDO-BETA-1,4-GALACTANASE A"/>
    <property type="match status" value="1"/>
</dbReference>
<feature type="compositionally biased region" description="Gly residues" evidence="7">
    <location>
        <begin position="32"/>
        <end position="50"/>
    </location>
</feature>
<evidence type="ECO:0000256" key="7">
    <source>
        <dbReference type="SAM" id="MobiDB-lite"/>
    </source>
</evidence>
<comment type="catalytic activity">
    <reaction evidence="1 6">
        <text>The enzyme specifically hydrolyzes (1-&gt;4)-beta-D-galactosidic linkages in type I arabinogalactans.</text>
        <dbReference type="EC" id="3.2.1.89"/>
    </reaction>
</comment>
<evidence type="ECO:0000256" key="5">
    <source>
        <dbReference type="ARBA" id="ARBA00023295"/>
    </source>
</evidence>
<dbReference type="InterPro" id="IPR017853">
    <property type="entry name" value="GH"/>
</dbReference>
<keyword evidence="4 6" id="KW-0378">Hydrolase</keyword>
<feature type="chain" id="PRO_5039756931" description="Arabinogalactan endo-beta-1,4-galactanase" evidence="6">
    <location>
        <begin position="23"/>
        <end position="433"/>
    </location>
</feature>